<comment type="caution">
    <text evidence="4">The sequence shown here is derived from an EMBL/GenBank/DDBJ whole genome shotgun (WGS) entry which is preliminary data.</text>
</comment>
<dbReference type="Pfam" id="PF02562">
    <property type="entry name" value="PhoH"/>
    <property type="match status" value="1"/>
</dbReference>
<gene>
    <name evidence="4" type="ORF">F4V43_02480</name>
</gene>
<dbReference type="RefSeq" id="WP_150456663.1">
    <property type="nucleotide sequence ID" value="NZ_VYKK01000004.1"/>
</dbReference>
<dbReference type="OrthoDB" id="9773137at2"/>
<keyword evidence="1" id="KW-0547">Nucleotide-binding</keyword>
<evidence type="ECO:0000256" key="1">
    <source>
        <dbReference type="ARBA" id="ARBA00022741"/>
    </source>
</evidence>
<keyword evidence="5" id="KW-1185">Reference proteome</keyword>
<dbReference type="Gene3D" id="3.40.50.300">
    <property type="entry name" value="P-loop containing nucleotide triphosphate hydrolases"/>
    <property type="match status" value="1"/>
</dbReference>
<evidence type="ECO:0000256" key="2">
    <source>
        <dbReference type="ARBA" id="ARBA00022840"/>
    </source>
</evidence>
<dbReference type="SUPFAM" id="SSF52540">
    <property type="entry name" value="P-loop containing nucleoside triphosphate hydrolases"/>
    <property type="match status" value="1"/>
</dbReference>
<organism evidence="4 5">
    <name type="scientific">Paenibacillus spiritus</name>
    <dbReference type="NCBI Taxonomy" id="2496557"/>
    <lineage>
        <taxon>Bacteria</taxon>
        <taxon>Bacillati</taxon>
        <taxon>Bacillota</taxon>
        <taxon>Bacilli</taxon>
        <taxon>Bacillales</taxon>
        <taxon>Paenibacillaceae</taxon>
        <taxon>Paenibacillus</taxon>
    </lineage>
</organism>
<evidence type="ECO:0000259" key="3">
    <source>
        <dbReference type="SMART" id="SM00487"/>
    </source>
</evidence>
<dbReference type="InterPro" id="IPR027417">
    <property type="entry name" value="P-loop_NTPase"/>
</dbReference>
<proteinExistence type="predicted"/>
<dbReference type="GO" id="GO:0005829">
    <property type="term" value="C:cytosol"/>
    <property type="evidence" value="ECO:0007669"/>
    <property type="project" value="TreeGrafter"/>
</dbReference>
<dbReference type="EMBL" id="VYKK01000004">
    <property type="protein sequence ID" value="KAA9007373.1"/>
    <property type="molecule type" value="Genomic_DNA"/>
</dbReference>
<reference evidence="4 5" key="1">
    <citation type="submission" date="2019-09" db="EMBL/GenBank/DDBJ databases">
        <title>Bacillus ochoae sp. nov., Paenibacillus whitsoniae sp. nov., Paenibacillus spiritus sp. nov. Isolated from the Mars Exploration Rover during spacecraft assembly.</title>
        <authorList>
            <person name="Seuylemezian A."/>
            <person name="Vaishampayan P."/>
        </authorList>
    </citation>
    <scope>NUCLEOTIDE SEQUENCE [LARGE SCALE GENOMIC DNA]</scope>
    <source>
        <strain evidence="4 5">MER_111</strain>
    </source>
</reference>
<keyword evidence="2" id="KW-0067">ATP-binding</keyword>
<dbReference type="PANTHER" id="PTHR30473">
    <property type="entry name" value="PROTEIN PHOH"/>
    <property type="match status" value="1"/>
</dbReference>
<dbReference type="InterPro" id="IPR014001">
    <property type="entry name" value="Helicase_ATP-bd"/>
</dbReference>
<dbReference type="InterPro" id="IPR051451">
    <property type="entry name" value="PhoH2-like"/>
</dbReference>
<sequence>MPLPKDNLLFGYASKLTDEQRKFVDSIFDNQVTIVNACAGSGKTTLAVACSKVMNRDLVYIFSPVEENVLGYTPGDVFEKEEKYTIPLKDALLEINEDPSRAIVSTDNFQNVKNGTAWVTPMSHTFARGTNIKGNKFVIIDEAQNFTRSELKKVLTRIHDSVRVVIIGHDKQCDLENPLKSGFVPYINFLQDEDYVQVCELTHNFRGKLATKADQMSW</sequence>
<dbReference type="GO" id="GO:0005524">
    <property type="term" value="F:ATP binding"/>
    <property type="evidence" value="ECO:0007669"/>
    <property type="project" value="UniProtKB-KW"/>
</dbReference>
<dbReference type="AlphaFoldDB" id="A0A5J5GI38"/>
<evidence type="ECO:0000313" key="4">
    <source>
        <dbReference type="EMBL" id="KAA9007373.1"/>
    </source>
</evidence>
<feature type="domain" description="Helicase ATP-binding" evidence="3">
    <location>
        <begin position="12"/>
        <end position="198"/>
    </location>
</feature>
<dbReference type="InterPro" id="IPR003714">
    <property type="entry name" value="PhoH"/>
</dbReference>
<dbReference type="Proteomes" id="UP000367750">
    <property type="component" value="Unassembled WGS sequence"/>
</dbReference>
<name>A0A5J5GI38_9BACL</name>
<protein>
    <submittedName>
        <fullName evidence="4">PhoH family protein</fullName>
    </submittedName>
</protein>
<evidence type="ECO:0000313" key="5">
    <source>
        <dbReference type="Proteomes" id="UP000367750"/>
    </source>
</evidence>
<dbReference type="SMART" id="SM00487">
    <property type="entry name" value="DEXDc"/>
    <property type="match status" value="1"/>
</dbReference>
<accession>A0A5J5GI38</accession>